<comment type="function">
    <text evidence="9">Converts cobyric acid to cobinamide by the addition of aminopropanol on the F carboxylic group.</text>
</comment>
<evidence type="ECO:0000313" key="11">
    <source>
        <dbReference type="Proteomes" id="UP000186777"/>
    </source>
</evidence>
<feature type="transmembrane region" description="Helical" evidence="9">
    <location>
        <begin position="51"/>
        <end position="75"/>
    </location>
</feature>
<feature type="transmembrane region" description="Helical" evidence="9">
    <location>
        <begin position="299"/>
        <end position="321"/>
    </location>
</feature>
<dbReference type="GO" id="GO:0005886">
    <property type="term" value="C:plasma membrane"/>
    <property type="evidence" value="ECO:0007669"/>
    <property type="project" value="UniProtKB-SubCell"/>
</dbReference>
<evidence type="ECO:0000256" key="9">
    <source>
        <dbReference type="HAMAP-Rule" id="MF_00024"/>
    </source>
</evidence>
<evidence type="ECO:0000256" key="5">
    <source>
        <dbReference type="ARBA" id="ARBA00022573"/>
    </source>
</evidence>
<protein>
    <recommendedName>
        <fullName evidence="9">Cobalamin biosynthesis protein CobD</fullName>
    </recommendedName>
</protein>
<dbReference type="UniPathway" id="UPA00148"/>
<evidence type="ECO:0000256" key="1">
    <source>
        <dbReference type="ARBA" id="ARBA00004651"/>
    </source>
</evidence>
<reference evidence="10 11" key="1">
    <citation type="journal article" date="2016" name="Nat. Biotechnol.">
        <title>Measurement of bacterial replication rates in microbial communities.</title>
        <authorList>
            <person name="Brown C.T."/>
            <person name="Olm M.R."/>
            <person name="Thomas B.C."/>
            <person name="Banfield J.F."/>
        </authorList>
    </citation>
    <scope>NUCLEOTIDE SEQUENCE [LARGE SCALE GENOMIC DNA]</scope>
    <source>
        <strain evidence="10">46_33</strain>
    </source>
</reference>
<dbReference type="InterPro" id="IPR004485">
    <property type="entry name" value="Cobalamin_biosynth_CobD/CbiB"/>
</dbReference>
<keyword evidence="7 9" id="KW-1133">Transmembrane helix</keyword>
<organism evidence="10 11">
    <name type="scientific">Phascolarctobacterium succinatutens</name>
    <dbReference type="NCBI Taxonomy" id="626940"/>
    <lineage>
        <taxon>Bacteria</taxon>
        <taxon>Bacillati</taxon>
        <taxon>Bacillota</taxon>
        <taxon>Negativicutes</taxon>
        <taxon>Acidaminococcales</taxon>
        <taxon>Acidaminococcaceae</taxon>
        <taxon>Phascolarctobacterium</taxon>
    </lineage>
</organism>
<dbReference type="Pfam" id="PF03186">
    <property type="entry name" value="CobD_Cbib"/>
    <property type="match status" value="1"/>
</dbReference>
<accession>A0A1Q6R2G8</accession>
<dbReference type="GO" id="GO:0048472">
    <property type="term" value="F:threonine-phosphate decarboxylase activity"/>
    <property type="evidence" value="ECO:0007669"/>
    <property type="project" value="InterPro"/>
</dbReference>
<dbReference type="STRING" id="626940.BHW43_09585"/>
<evidence type="ECO:0000256" key="3">
    <source>
        <dbReference type="ARBA" id="ARBA00006263"/>
    </source>
</evidence>
<dbReference type="GO" id="GO:0009236">
    <property type="term" value="P:cobalamin biosynthetic process"/>
    <property type="evidence" value="ECO:0007669"/>
    <property type="project" value="UniProtKB-UniRule"/>
</dbReference>
<dbReference type="AlphaFoldDB" id="A0A1Q6R2G8"/>
<evidence type="ECO:0000313" key="10">
    <source>
        <dbReference type="EMBL" id="OLA36553.1"/>
    </source>
</evidence>
<evidence type="ECO:0000256" key="4">
    <source>
        <dbReference type="ARBA" id="ARBA00022475"/>
    </source>
</evidence>
<proteinExistence type="inferred from homology"/>
<dbReference type="PANTHER" id="PTHR34308:SF1">
    <property type="entry name" value="COBALAMIN BIOSYNTHESIS PROTEIN CBIB"/>
    <property type="match status" value="1"/>
</dbReference>
<evidence type="ECO:0000256" key="8">
    <source>
        <dbReference type="ARBA" id="ARBA00023136"/>
    </source>
</evidence>
<evidence type="ECO:0000256" key="6">
    <source>
        <dbReference type="ARBA" id="ARBA00022692"/>
    </source>
</evidence>
<dbReference type="RefSeq" id="WP_293690376.1">
    <property type="nucleotide sequence ID" value="NZ_CAUEQP010000017.1"/>
</dbReference>
<keyword evidence="6 9" id="KW-0812">Transmembrane</keyword>
<comment type="caution">
    <text evidence="10">The sequence shown here is derived from an EMBL/GenBank/DDBJ whole genome shotgun (WGS) entry which is preliminary data.</text>
</comment>
<keyword evidence="8 9" id="KW-0472">Membrane</keyword>
<feature type="transmembrane region" description="Helical" evidence="9">
    <location>
        <begin position="158"/>
        <end position="176"/>
    </location>
</feature>
<comment type="pathway">
    <text evidence="2 9">Cofactor biosynthesis; adenosylcobalamin biosynthesis.</text>
</comment>
<dbReference type="EMBL" id="MNTG01000044">
    <property type="protein sequence ID" value="OLA36553.1"/>
    <property type="molecule type" value="Genomic_DNA"/>
</dbReference>
<comment type="caution">
    <text evidence="9">Lacks conserved residue(s) required for the propagation of feature annotation.</text>
</comment>
<dbReference type="Proteomes" id="UP000186777">
    <property type="component" value="Unassembled WGS sequence"/>
</dbReference>
<comment type="subcellular location">
    <subcellularLocation>
        <location evidence="1 9">Cell membrane</location>
        <topology evidence="1 9">Multi-pass membrane protein</topology>
    </subcellularLocation>
</comment>
<keyword evidence="5 9" id="KW-0169">Cobalamin biosynthesis</keyword>
<feature type="transmembrane region" description="Helical" evidence="9">
    <location>
        <begin position="206"/>
        <end position="226"/>
    </location>
</feature>
<evidence type="ECO:0000256" key="2">
    <source>
        <dbReference type="ARBA" id="ARBA00004953"/>
    </source>
</evidence>
<evidence type="ECO:0000256" key="7">
    <source>
        <dbReference type="ARBA" id="ARBA00022989"/>
    </source>
</evidence>
<dbReference type="NCBIfam" id="TIGR00380">
    <property type="entry name" value="cobal_cbiB"/>
    <property type="match status" value="1"/>
</dbReference>
<gene>
    <name evidence="9" type="primary">cobD</name>
    <name evidence="10" type="ORF">BHW43_09585</name>
</gene>
<dbReference type="HAMAP" id="MF_00024">
    <property type="entry name" value="CobD_CbiB"/>
    <property type="match status" value="1"/>
</dbReference>
<keyword evidence="4 9" id="KW-1003">Cell membrane</keyword>
<dbReference type="PANTHER" id="PTHR34308">
    <property type="entry name" value="COBALAMIN BIOSYNTHESIS PROTEIN CBIB"/>
    <property type="match status" value="1"/>
</dbReference>
<comment type="similarity">
    <text evidence="3 9">Belongs to the CobD/CbiB family.</text>
</comment>
<sequence length="322" mass="35742">MMTLGAIVAGFIIDLIFGDPHWLPHPICLIGNLIGFLDKKLRRMLAPGETALLLGGALMVIIVLVLTFAVPYAVLTLAEQVSPWLRFALETVMCYQIFATKCLRDESMKVYTALKDNDLVDARLKLSWIVGRDTKELDAAEVTKGAVETVAENTADGIIAPMFYMFIGGAPLAFLYKGINTMDSMVGYKNDTYLYFGRCAAKLDDLANLIPARITGLVMIVASYFLNLDAKRAWKTFWRDRYHHLSPNSAMTESVTAGALNIQLGGDHFYFGKLVHKETIGDDIRPVCPEDIVTTNNLLYMTAVLSLLLFSLIYLVNSLILK</sequence>
<name>A0A1Q6R2G8_9FIRM</name>
<dbReference type="GO" id="GO:0015420">
    <property type="term" value="F:ABC-type vitamin B12 transporter activity"/>
    <property type="evidence" value="ECO:0007669"/>
    <property type="project" value="UniProtKB-UniRule"/>
</dbReference>